<sequence>MFTLDDTQQQTSRDQAQASLDQAKASLAQEEVNLKFLTIELNRQTGLANANAGIPSTRDQAENSARQSREHIAQLQAQISQMAASLGGADYSLSQRRIVAQTEGSVEDLYFHPGEYVGASTNVVSVLPPASIYVRFFVPETEFASVHLGQKVQVSCDGCKPVEAKITFIASQQEYTPPVIFSVGSREKLVFKAEARAPGGLPLHPGQPVEVRPL</sequence>
<dbReference type="Gene3D" id="6.10.140.1990">
    <property type="match status" value="1"/>
</dbReference>
<dbReference type="Gene3D" id="2.40.30.170">
    <property type="match status" value="1"/>
</dbReference>
<proteinExistence type="predicted"/>
<organism evidence="3 4">
    <name type="scientific">Pseudomonas batumici</name>
    <dbReference type="NCBI Taxonomy" id="226910"/>
    <lineage>
        <taxon>Bacteria</taxon>
        <taxon>Pseudomonadati</taxon>
        <taxon>Pseudomonadota</taxon>
        <taxon>Gammaproteobacteria</taxon>
        <taxon>Pseudomonadales</taxon>
        <taxon>Pseudomonadaceae</taxon>
        <taxon>Pseudomonas</taxon>
    </lineage>
</organism>
<feature type="coiled-coil region" evidence="2">
    <location>
        <begin position="13"/>
        <end position="78"/>
    </location>
</feature>
<dbReference type="GO" id="GO:0015562">
    <property type="term" value="F:efflux transmembrane transporter activity"/>
    <property type="evidence" value="ECO:0007669"/>
    <property type="project" value="TreeGrafter"/>
</dbReference>
<evidence type="ECO:0000313" key="3">
    <source>
        <dbReference type="EMBL" id="KIH84115.1"/>
    </source>
</evidence>
<dbReference type="GO" id="GO:1990961">
    <property type="term" value="P:xenobiotic detoxification by transmembrane export across the plasma membrane"/>
    <property type="evidence" value="ECO:0007669"/>
    <property type="project" value="InterPro"/>
</dbReference>
<dbReference type="PANTHER" id="PTHR30469">
    <property type="entry name" value="MULTIDRUG RESISTANCE PROTEIN MDTA"/>
    <property type="match status" value="1"/>
</dbReference>
<name>A0A0C2IB09_9PSED</name>
<dbReference type="GO" id="GO:1990281">
    <property type="term" value="C:efflux pump complex"/>
    <property type="evidence" value="ECO:0007669"/>
    <property type="project" value="TreeGrafter"/>
</dbReference>
<evidence type="ECO:0000256" key="2">
    <source>
        <dbReference type="SAM" id="Coils"/>
    </source>
</evidence>
<protein>
    <submittedName>
        <fullName evidence="3">Membrane-fusion protein</fullName>
    </submittedName>
</protein>
<evidence type="ECO:0000256" key="1">
    <source>
        <dbReference type="ARBA" id="ARBA00023054"/>
    </source>
</evidence>
<gene>
    <name evidence="3" type="ORF">UCMB321_2115</name>
</gene>
<dbReference type="InterPro" id="IPR030190">
    <property type="entry name" value="MacA_alpha-hairpin_sf"/>
</dbReference>
<keyword evidence="1 2" id="KW-0175">Coiled coil</keyword>
<reference evidence="3 4" key="1">
    <citation type="submission" date="2015-01" db="EMBL/GenBank/DDBJ databases">
        <title>Complete genome of Pseudomonas batumici UCM B-321 producer of the batumin antibiotic with strong antistaphilococcal and potential anticancer activity.</title>
        <authorList>
            <person name="Klochko V.V."/>
            <person name="Zelena L.B."/>
            <person name="Elena K.A."/>
            <person name="Reva O.N."/>
        </authorList>
    </citation>
    <scope>NUCLEOTIDE SEQUENCE [LARGE SCALE GENOMIC DNA]</scope>
    <source>
        <strain evidence="3 4">UCM B-321</strain>
    </source>
</reference>
<dbReference type="Proteomes" id="UP000031535">
    <property type="component" value="Unassembled WGS sequence"/>
</dbReference>
<dbReference type="STRING" id="226910.UCMB321_2115"/>
<accession>A0A0C2IB09</accession>
<dbReference type="GO" id="GO:1990195">
    <property type="term" value="C:macrolide transmembrane transporter complex"/>
    <property type="evidence" value="ECO:0007669"/>
    <property type="project" value="InterPro"/>
</dbReference>
<comment type="caution">
    <text evidence="3">The sequence shown here is derived from an EMBL/GenBank/DDBJ whole genome shotgun (WGS) entry which is preliminary data.</text>
</comment>
<dbReference type="PATRIC" id="fig|226910.6.peg.2102"/>
<dbReference type="AlphaFoldDB" id="A0A0C2IB09"/>
<dbReference type="SUPFAM" id="SSF111369">
    <property type="entry name" value="HlyD-like secretion proteins"/>
    <property type="match status" value="1"/>
</dbReference>
<dbReference type="GO" id="GO:0019898">
    <property type="term" value="C:extrinsic component of membrane"/>
    <property type="evidence" value="ECO:0007669"/>
    <property type="project" value="InterPro"/>
</dbReference>
<dbReference type="EMBL" id="JXDG01000022">
    <property type="protein sequence ID" value="KIH84115.1"/>
    <property type="molecule type" value="Genomic_DNA"/>
</dbReference>
<dbReference type="GO" id="GO:0030313">
    <property type="term" value="C:cell envelope"/>
    <property type="evidence" value="ECO:0007669"/>
    <property type="project" value="UniProtKB-SubCell"/>
</dbReference>
<keyword evidence="4" id="KW-1185">Reference proteome</keyword>
<evidence type="ECO:0000313" key="4">
    <source>
        <dbReference type="Proteomes" id="UP000031535"/>
    </source>
</evidence>